<dbReference type="EMBL" id="SLWR01000016">
    <property type="protein sequence ID" value="TCO41076.1"/>
    <property type="molecule type" value="Genomic_DNA"/>
</dbReference>
<dbReference type="RefSeq" id="WP_132156573.1">
    <property type="nucleotide sequence ID" value="NZ_SLWR01000016.1"/>
</dbReference>
<feature type="transmembrane region" description="Helical" evidence="2">
    <location>
        <begin position="81"/>
        <end position="99"/>
    </location>
</feature>
<name>A0A4R2IAI2_9ACTN</name>
<feature type="compositionally biased region" description="Low complexity" evidence="1">
    <location>
        <begin position="326"/>
        <end position="338"/>
    </location>
</feature>
<feature type="region of interest" description="Disordered" evidence="1">
    <location>
        <begin position="326"/>
        <end position="477"/>
    </location>
</feature>
<keyword evidence="2" id="KW-0472">Membrane</keyword>
<feature type="transmembrane region" description="Helical" evidence="2">
    <location>
        <begin position="196"/>
        <end position="217"/>
    </location>
</feature>
<feature type="transmembrane region" description="Helical" evidence="2">
    <location>
        <begin position="111"/>
        <end position="130"/>
    </location>
</feature>
<evidence type="ECO:0000313" key="3">
    <source>
        <dbReference type="EMBL" id="TCO41076.1"/>
    </source>
</evidence>
<feature type="transmembrane region" description="Helical" evidence="2">
    <location>
        <begin position="229"/>
        <end position="250"/>
    </location>
</feature>
<organism evidence="3 4">
    <name type="scientific">Kribbella antiqua</name>
    <dbReference type="NCBI Taxonomy" id="2512217"/>
    <lineage>
        <taxon>Bacteria</taxon>
        <taxon>Bacillati</taxon>
        <taxon>Actinomycetota</taxon>
        <taxon>Actinomycetes</taxon>
        <taxon>Propionibacteriales</taxon>
        <taxon>Kribbellaceae</taxon>
        <taxon>Kribbella</taxon>
    </lineage>
</organism>
<feature type="transmembrane region" description="Helical" evidence="2">
    <location>
        <begin position="295"/>
        <end position="319"/>
    </location>
</feature>
<accession>A0A4R2IAI2</accession>
<feature type="transmembrane region" description="Helical" evidence="2">
    <location>
        <begin position="169"/>
        <end position="189"/>
    </location>
</feature>
<gene>
    <name evidence="3" type="ORF">EV646_116168</name>
</gene>
<protein>
    <recommendedName>
        <fullName evidence="5">TrbL/VirB6 plasmid conjugal transfer protein</fullName>
    </recommendedName>
</protein>
<evidence type="ECO:0008006" key="5">
    <source>
        <dbReference type="Google" id="ProtNLM"/>
    </source>
</evidence>
<reference evidence="3 4" key="1">
    <citation type="journal article" date="2015" name="Stand. Genomic Sci.">
        <title>Genomic Encyclopedia of Bacterial and Archaeal Type Strains, Phase III: the genomes of soil and plant-associated and newly described type strains.</title>
        <authorList>
            <person name="Whitman W.B."/>
            <person name="Woyke T."/>
            <person name="Klenk H.P."/>
            <person name="Zhou Y."/>
            <person name="Lilburn T.G."/>
            <person name="Beck B.J."/>
            <person name="De Vos P."/>
            <person name="Vandamme P."/>
            <person name="Eisen J.A."/>
            <person name="Garrity G."/>
            <person name="Hugenholtz P."/>
            <person name="Kyrpides N.C."/>
        </authorList>
    </citation>
    <scope>NUCLEOTIDE SEQUENCE [LARGE SCALE GENOMIC DNA]</scope>
    <source>
        <strain evidence="3 4">VKM Ac-2541</strain>
    </source>
</reference>
<feature type="compositionally biased region" description="Low complexity" evidence="1">
    <location>
        <begin position="345"/>
        <end position="356"/>
    </location>
</feature>
<evidence type="ECO:0000313" key="4">
    <source>
        <dbReference type="Proteomes" id="UP000295573"/>
    </source>
</evidence>
<feature type="compositionally biased region" description="Low complexity" evidence="1">
    <location>
        <begin position="396"/>
        <end position="463"/>
    </location>
</feature>
<dbReference type="Proteomes" id="UP000295573">
    <property type="component" value="Unassembled WGS sequence"/>
</dbReference>
<evidence type="ECO:0000256" key="2">
    <source>
        <dbReference type="SAM" id="Phobius"/>
    </source>
</evidence>
<dbReference type="OrthoDB" id="3694109at2"/>
<keyword evidence="4" id="KW-1185">Reference proteome</keyword>
<feature type="transmembrane region" description="Helical" evidence="2">
    <location>
        <begin position="271"/>
        <end position="289"/>
    </location>
</feature>
<feature type="compositionally biased region" description="Low complexity" evidence="1">
    <location>
        <begin position="373"/>
        <end position="388"/>
    </location>
</feature>
<evidence type="ECO:0000256" key="1">
    <source>
        <dbReference type="SAM" id="MobiDB-lite"/>
    </source>
</evidence>
<comment type="caution">
    <text evidence="3">The sequence shown here is derived from an EMBL/GenBank/DDBJ whole genome shotgun (WGS) entry which is preliminary data.</text>
</comment>
<dbReference type="AlphaFoldDB" id="A0A4R2IAI2"/>
<keyword evidence="2" id="KW-1133">Transmembrane helix</keyword>
<dbReference type="Pfam" id="PF19590">
    <property type="entry name" value="TrbL_3"/>
    <property type="match status" value="1"/>
</dbReference>
<keyword evidence="2" id="KW-0812">Transmembrane</keyword>
<dbReference type="InterPro" id="IPR045782">
    <property type="entry name" value="TrbL_3"/>
</dbReference>
<sequence>MTIPLVPNPIDIGRNAAGSVVKDWLTDLAGKSGESAQIMLEKAATFWVTGIKPPQLTYATASNPYAPANTVAYLWSHLHRYVSGLAVFSIMIGAGKIMWERNGRPARELAQSLLTLMIVSAAGVAVISLLTTASDEAASYILTDAMKNPDGTPTNFQHLFGAMFVQNPVVTASNAVALIGLTQLLFWLSMLQIVLLIVRAGMLFLLAGTLPLAAAATNTQIGRQWLQRSIAWTVAFIMYKPVAAIVYATAFQLTREGGPAAPAPGDQIIKIVTGVTMCVLAIFALPALMRFTVPAVGAAAGGGTSGAAMALGGAAATGAKALMSKSGGRSSSSAAASGQSGGQSGSSAGAQPGPRGNPKPASGGGASGGGTGSQQSGASGSAGSSAAAKTGPQGMVAAAVADGVKKAAQAPGKAASSAAGEGSSGSSGARPTTPPGTGSQSSPSSRGSSSSPGTSGPSGSGPQKPNTSRGPTGGKHQ</sequence>
<proteinExistence type="predicted"/>
<feature type="compositionally biased region" description="Gly residues" evidence="1">
    <location>
        <begin position="362"/>
        <end position="372"/>
    </location>
</feature>